<name>A0ABM8B441_9BACT</name>
<dbReference type="RefSeq" id="WP_281761087.1">
    <property type="nucleotide sequence ID" value="NZ_AP026709.1"/>
</dbReference>
<accession>A0ABM8B441</accession>
<dbReference type="Gene3D" id="3.40.50.300">
    <property type="entry name" value="P-loop containing nucleotide triphosphate hydrolases"/>
    <property type="match status" value="1"/>
</dbReference>
<evidence type="ECO:0000256" key="1">
    <source>
        <dbReference type="ARBA" id="ARBA00011040"/>
    </source>
</evidence>
<sequence length="307" mass="34916">MSNQHYYFHAGKGGVGKSTTSSLSALHLARTGKKVLLVSLDPAHNQADIFDTKFTGKPIKIAPNLRVAQADIDKWIKQYLKGIEDQIRANYAYQTAFNLEKHLNVVKHSPGIEEYALLLAFQHYRKTFTDTDVIVFDMPPTALTTKFFNLPSLSLVWLEQLLALRCEILEKKKIITKIQLGTKEIECDKITTKLDQQQKHFTELRNVFQDSSRCSINLVVNPDRLSFAEAERIDTTLEEMGMGLSHIIMNKVVENSEWDTSSPLMKRHDVCPIPLSPTQLIGQPALDTYLVDHDQSFDFLNKEAHEC</sequence>
<dbReference type="Pfam" id="PF02374">
    <property type="entry name" value="ArsA_ATPase"/>
    <property type="match status" value="1"/>
</dbReference>
<evidence type="ECO:0000256" key="2">
    <source>
        <dbReference type="ARBA" id="ARBA00052296"/>
    </source>
</evidence>
<evidence type="ECO:0000256" key="3">
    <source>
        <dbReference type="ARBA" id="ARBA00066752"/>
    </source>
</evidence>
<dbReference type="InterPro" id="IPR027417">
    <property type="entry name" value="P-loop_NTPase"/>
</dbReference>
<dbReference type="CDD" id="cd02035">
    <property type="entry name" value="ArsA"/>
    <property type="match status" value="1"/>
</dbReference>
<dbReference type="EMBL" id="AP026709">
    <property type="protein sequence ID" value="BDQ38591.1"/>
    <property type="molecule type" value="Genomic_DNA"/>
</dbReference>
<evidence type="ECO:0000259" key="4">
    <source>
        <dbReference type="Pfam" id="PF02374"/>
    </source>
</evidence>
<dbReference type="PANTHER" id="PTHR10803">
    <property type="entry name" value="ARSENICAL PUMP-DRIVING ATPASE ARSENITE-TRANSLOCATING ATPASE"/>
    <property type="match status" value="1"/>
</dbReference>
<dbReference type="SUPFAM" id="SSF52540">
    <property type="entry name" value="P-loop containing nucleoside triphosphate hydrolases"/>
    <property type="match status" value="1"/>
</dbReference>
<feature type="domain" description="ArsA/GET3 Anion-transporting ATPase-like" evidence="4">
    <location>
        <begin position="6"/>
        <end position="268"/>
    </location>
</feature>
<protein>
    <recommendedName>
        <fullName evidence="3">arsenite-transporting ATPase</fullName>
        <ecNumber evidence="3">7.3.2.7</ecNumber>
    </recommendedName>
</protein>
<evidence type="ECO:0000313" key="6">
    <source>
        <dbReference type="Proteomes" id="UP001317742"/>
    </source>
</evidence>
<dbReference type="NCBIfam" id="TIGR00345">
    <property type="entry name" value="GET3_arsA_TRC40"/>
    <property type="match status" value="1"/>
</dbReference>
<reference evidence="5 6" key="1">
    <citation type="submission" date="2022-08" db="EMBL/GenBank/DDBJ databases">
        <title>Genome Sequence of the sulphate-reducing bacterium, Pseudodesulfovibrio sp. SYK.</title>
        <authorList>
            <person name="Kondo R."/>
            <person name="Kataoka T."/>
        </authorList>
    </citation>
    <scope>NUCLEOTIDE SEQUENCE [LARGE SCALE GENOMIC DNA]</scope>
    <source>
        <strain evidence="5 6">SYK</strain>
    </source>
</reference>
<organism evidence="5 6">
    <name type="scientific">Pseudodesulfovibrio nedwellii</name>
    <dbReference type="NCBI Taxonomy" id="2973072"/>
    <lineage>
        <taxon>Bacteria</taxon>
        <taxon>Pseudomonadati</taxon>
        <taxon>Thermodesulfobacteriota</taxon>
        <taxon>Desulfovibrionia</taxon>
        <taxon>Desulfovibrionales</taxon>
        <taxon>Desulfovibrionaceae</taxon>
    </lineage>
</organism>
<dbReference type="InterPro" id="IPR016300">
    <property type="entry name" value="ATPase_ArsA/GET3"/>
</dbReference>
<dbReference type="PANTHER" id="PTHR10803:SF3">
    <property type="entry name" value="ATPASE GET3"/>
    <property type="match status" value="1"/>
</dbReference>
<comment type="similarity">
    <text evidence="1">Belongs to the arsA ATPase family.</text>
</comment>
<proteinExistence type="inferred from homology"/>
<dbReference type="EC" id="7.3.2.7" evidence="3"/>
<evidence type="ECO:0000313" key="5">
    <source>
        <dbReference type="EMBL" id="BDQ38591.1"/>
    </source>
</evidence>
<dbReference type="InterPro" id="IPR025723">
    <property type="entry name" value="ArsA/GET3_ATPase-like"/>
</dbReference>
<comment type="catalytic activity">
    <reaction evidence="2">
        <text>arsenite(in) + ATP + H2O = arsenite(out) + ADP + phosphate + H(+)</text>
        <dbReference type="Rhea" id="RHEA:11348"/>
        <dbReference type="ChEBI" id="CHEBI:15377"/>
        <dbReference type="ChEBI" id="CHEBI:15378"/>
        <dbReference type="ChEBI" id="CHEBI:29242"/>
        <dbReference type="ChEBI" id="CHEBI:30616"/>
        <dbReference type="ChEBI" id="CHEBI:43474"/>
        <dbReference type="ChEBI" id="CHEBI:456216"/>
        <dbReference type="EC" id="7.3.2.7"/>
    </reaction>
</comment>
<gene>
    <name evidence="5" type="ORF">SYK_29510</name>
</gene>
<dbReference type="Proteomes" id="UP001317742">
    <property type="component" value="Chromosome"/>
</dbReference>
<keyword evidence="6" id="KW-1185">Reference proteome</keyword>